<feature type="transmembrane region" description="Helical" evidence="8">
    <location>
        <begin position="188"/>
        <end position="206"/>
    </location>
</feature>
<dbReference type="GO" id="GO:0008519">
    <property type="term" value="F:ammonium channel activity"/>
    <property type="evidence" value="ECO:0007669"/>
    <property type="project" value="InterPro"/>
</dbReference>
<dbReference type="PANTHER" id="PTHR43029:SF11">
    <property type="entry name" value="AMMONIUM TRANSPORTER"/>
    <property type="match status" value="1"/>
</dbReference>
<dbReference type="EMBL" id="KZ305034">
    <property type="protein sequence ID" value="PIA45105.1"/>
    <property type="molecule type" value="Genomic_DNA"/>
</dbReference>
<comment type="subcellular location">
    <subcellularLocation>
        <location evidence="8">Cell membrane</location>
        <topology evidence="8">Multi-pass membrane protein</topology>
    </subcellularLocation>
    <subcellularLocation>
        <location evidence="1">Membrane</location>
        <topology evidence="1">Multi-pass membrane protein</topology>
    </subcellularLocation>
</comment>
<feature type="transmembrane region" description="Helical" evidence="8">
    <location>
        <begin position="218"/>
        <end position="238"/>
    </location>
</feature>
<keyword evidence="3 8" id="KW-0813">Transport</keyword>
<dbReference type="InParanoid" id="A0A2G5DNL4"/>
<dbReference type="InterPro" id="IPR002229">
    <property type="entry name" value="RhesusRHD"/>
</dbReference>
<comment type="similarity">
    <text evidence="2 8">Belongs to the ammonia transporter channel (TC 1.A.11.2) family.</text>
</comment>
<organism evidence="10 11">
    <name type="scientific">Aquilegia coerulea</name>
    <name type="common">Rocky mountain columbine</name>
    <dbReference type="NCBI Taxonomy" id="218851"/>
    <lineage>
        <taxon>Eukaryota</taxon>
        <taxon>Viridiplantae</taxon>
        <taxon>Streptophyta</taxon>
        <taxon>Embryophyta</taxon>
        <taxon>Tracheophyta</taxon>
        <taxon>Spermatophyta</taxon>
        <taxon>Magnoliopsida</taxon>
        <taxon>Ranunculales</taxon>
        <taxon>Ranunculaceae</taxon>
        <taxon>Thalictroideae</taxon>
        <taxon>Aquilegia</taxon>
    </lineage>
</organism>
<feature type="transmembrane region" description="Helical" evidence="8">
    <location>
        <begin position="30"/>
        <end position="52"/>
    </location>
</feature>
<feature type="transmembrane region" description="Helical" evidence="8">
    <location>
        <begin position="147"/>
        <end position="168"/>
    </location>
</feature>
<dbReference type="GO" id="GO:0005886">
    <property type="term" value="C:plasma membrane"/>
    <property type="evidence" value="ECO:0007669"/>
    <property type="project" value="UniProtKB-SubCell"/>
</dbReference>
<gene>
    <name evidence="10" type="ORF">AQUCO_01700562v1</name>
</gene>
<dbReference type="NCBIfam" id="TIGR00836">
    <property type="entry name" value="amt"/>
    <property type="match status" value="1"/>
</dbReference>
<sequence>MALSSPPFYLPGNLNTSDASPDWLNKGDNAWQLTAATMVGLQSVPGLVILYGSIVKKKWAVNSAFMALYAFAAVLICWVGWGYQMSFGTSKLAFFIGKPNAALDQGALLVQDSPYFFPTSTMVFFQFVFAAITLILIAGALLGRMNFLAWMLFVPLWLTFSYTVGAYSVWNGAGWLFKAGVIDFCGGYVIHLSSGVAGFTAAYWVGPRTARDRDRFPPNNIILMLAGAGLLWMGWTGFNGGGPYAANTDASMAVMNTHICAATSLLVWMALDMIFFGKASIIGAVNGIITGLVCITPAAGVVQGWAAIVMGIFSGSIPWYTMMVLHKKISLLRDIDDTMAVFHTHAIAGSLGGILTGLFAEPKLNSLFYGNTSHVGFLYGLKDSRVHDGLKQLGLQIGGILFIIVLNVIMTSLICLLIRLIVPLRMTEEELEIGDDAVHGEEAYAIWSDGEKLENSRHNSNYDLEEFPAATKKAGNDMKMV</sequence>
<evidence type="ECO:0000256" key="1">
    <source>
        <dbReference type="ARBA" id="ARBA00004141"/>
    </source>
</evidence>
<dbReference type="InterPro" id="IPR001905">
    <property type="entry name" value="Ammonium_transpt"/>
</dbReference>
<dbReference type="SUPFAM" id="SSF111352">
    <property type="entry name" value="Ammonium transporter"/>
    <property type="match status" value="1"/>
</dbReference>
<keyword evidence="11" id="KW-1185">Reference proteome</keyword>
<feature type="transmembrane region" description="Helical" evidence="8">
    <location>
        <begin position="338"/>
        <end position="360"/>
    </location>
</feature>
<dbReference type="AlphaFoldDB" id="A0A2G5DNL4"/>
<reference evidence="10 11" key="1">
    <citation type="submission" date="2017-09" db="EMBL/GenBank/DDBJ databases">
        <title>WGS assembly of Aquilegia coerulea Goldsmith.</title>
        <authorList>
            <person name="Hodges S."/>
            <person name="Kramer E."/>
            <person name="Nordborg M."/>
            <person name="Tomkins J."/>
            <person name="Borevitz J."/>
            <person name="Derieg N."/>
            <person name="Yan J."/>
            <person name="Mihaltcheva S."/>
            <person name="Hayes R.D."/>
            <person name="Rokhsar D."/>
        </authorList>
    </citation>
    <scope>NUCLEOTIDE SEQUENCE [LARGE SCALE GENOMIC DNA]</scope>
    <source>
        <strain evidence="11">cv. Goldsmith</strain>
    </source>
</reference>
<keyword evidence="7 8" id="KW-0924">Ammonia transport</keyword>
<dbReference type="Proteomes" id="UP000230069">
    <property type="component" value="Unassembled WGS sequence"/>
</dbReference>
<accession>A0A2G5DNL4</accession>
<feature type="transmembrane region" description="Helical" evidence="8">
    <location>
        <begin position="305"/>
        <end position="326"/>
    </location>
</feature>
<evidence type="ECO:0000256" key="6">
    <source>
        <dbReference type="ARBA" id="ARBA00023136"/>
    </source>
</evidence>
<dbReference type="InterPro" id="IPR024041">
    <property type="entry name" value="NH4_transpt_AmtB-like_dom"/>
</dbReference>
<keyword evidence="5 8" id="KW-1133">Transmembrane helix</keyword>
<feature type="transmembrane region" description="Helical" evidence="8">
    <location>
        <begin position="397"/>
        <end position="422"/>
    </location>
</feature>
<feature type="transmembrane region" description="Helical" evidence="8">
    <location>
        <begin position="123"/>
        <end position="142"/>
    </location>
</feature>
<proteinExistence type="inferred from homology"/>
<dbReference type="FunFam" id="1.10.3430.10:FF:000005">
    <property type="entry name" value="Ammonium transporter"/>
    <property type="match status" value="1"/>
</dbReference>
<dbReference type="OrthoDB" id="534912at2759"/>
<evidence type="ECO:0000256" key="8">
    <source>
        <dbReference type="RuleBase" id="RU362002"/>
    </source>
</evidence>
<feature type="domain" description="Ammonium transporter AmtB-like" evidence="9">
    <location>
        <begin position="30"/>
        <end position="444"/>
    </location>
</feature>
<feature type="transmembrane region" description="Helical" evidence="8">
    <location>
        <begin position="250"/>
        <end position="269"/>
    </location>
</feature>
<keyword evidence="4 8" id="KW-0812">Transmembrane</keyword>
<evidence type="ECO:0000313" key="11">
    <source>
        <dbReference type="Proteomes" id="UP000230069"/>
    </source>
</evidence>
<dbReference type="STRING" id="218851.A0A2G5DNL4"/>
<evidence type="ECO:0000256" key="5">
    <source>
        <dbReference type="ARBA" id="ARBA00022989"/>
    </source>
</evidence>
<evidence type="ECO:0000256" key="3">
    <source>
        <dbReference type="ARBA" id="ARBA00022448"/>
    </source>
</evidence>
<dbReference type="PANTHER" id="PTHR43029">
    <property type="entry name" value="AMMONIUM TRANSPORTER MEP2"/>
    <property type="match status" value="1"/>
</dbReference>
<name>A0A2G5DNL4_AQUCA</name>
<evidence type="ECO:0000256" key="2">
    <source>
        <dbReference type="ARBA" id="ARBA00005887"/>
    </source>
</evidence>
<feature type="transmembrane region" description="Helical" evidence="8">
    <location>
        <begin position="281"/>
        <end position="299"/>
    </location>
</feature>
<dbReference type="Pfam" id="PF00909">
    <property type="entry name" value="Ammonium_transp"/>
    <property type="match status" value="1"/>
</dbReference>
<evidence type="ECO:0000256" key="7">
    <source>
        <dbReference type="ARBA" id="ARBA00023177"/>
    </source>
</evidence>
<evidence type="ECO:0000313" key="10">
    <source>
        <dbReference type="EMBL" id="PIA45105.1"/>
    </source>
</evidence>
<evidence type="ECO:0000259" key="9">
    <source>
        <dbReference type="Pfam" id="PF00909"/>
    </source>
</evidence>
<dbReference type="PRINTS" id="PR00342">
    <property type="entry name" value="RHESUSRHD"/>
</dbReference>
<evidence type="ECO:0000256" key="4">
    <source>
        <dbReference type="ARBA" id="ARBA00022692"/>
    </source>
</evidence>
<protein>
    <recommendedName>
        <fullName evidence="8">Ammonium transporter</fullName>
    </recommendedName>
</protein>
<keyword evidence="6 8" id="KW-0472">Membrane</keyword>
<dbReference type="InterPro" id="IPR029020">
    <property type="entry name" value="Ammonium/urea_transptr"/>
</dbReference>
<dbReference type="Gene3D" id="1.10.3430.10">
    <property type="entry name" value="Ammonium transporter AmtB like domains"/>
    <property type="match status" value="1"/>
</dbReference>
<feature type="transmembrane region" description="Helical" evidence="8">
    <location>
        <begin position="59"/>
        <end position="81"/>
    </location>
</feature>